<dbReference type="PANTHER" id="PTHR48075:SF5">
    <property type="entry name" value="3-HYDROXYBUTYRYL-COA DEHYDROGENASE"/>
    <property type="match status" value="1"/>
</dbReference>
<feature type="binding site" evidence="3">
    <location>
        <begin position="31"/>
        <end position="36"/>
    </location>
    <ligand>
        <name>NAD(+)</name>
        <dbReference type="ChEBI" id="CHEBI:57540"/>
    </ligand>
</feature>
<name>A0A7W8E8A7_9BACT</name>
<evidence type="ECO:0000256" key="2">
    <source>
        <dbReference type="PIRSR" id="PIRSR000105-1"/>
    </source>
</evidence>
<keyword evidence="1 6" id="KW-0560">Oxidoreductase</keyword>
<feature type="site" description="Important for catalytic activity" evidence="2">
    <location>
        <position position="159"/>
    </location>
</feature>
<evidence type="ECO:0000313" key="6">
    <source>
        <dbReference type="EMBL" id="MBB5062627.1"/>
    </source>
</evidence>
<feature type="binding site" evidence="3">
    <location>
        <position position="111"/>
    </location>
    <ligand>
        <name>NAD(+)</name>
        <dbReference type="ChEBI" id="CHEBI:57540"/>
    </ligand>
</feature>
<protein>
    <submittedName>
        <fullName evidence="6">3-hydroxybutyryl-CoA dehydrogenase</fullName>
        <ecNumber evidence="6">1.1.1.157</ecNumber>
    </submittedName>
</protein>
<dbReference type="GO" id="GO:0070403">
    <property type="term" value="F:NAD+ binding"/>
    <property type="evidence" value="ECO:0007669"/>
    <property type="project" value="InterPro"/>
</dbReference>
<dbReference type="Proteomes" id="UP000584867">
    <property type="component" value="Unassembled WGS sequence"/>
</dbReference>
<feature type="binding site" evidence="3">
    <location>
        <position position="54"/>
    </location>
    <ligand>
        <name>NAD(+)</name>
        <dbReference type="ChEBI" id="CHEBI:57540"/>
    </ligand>
</feature>
<dbReference type="Gene3D" id="3.40.50.720">
    <property type="entry name" value="NAD(P)-binding Rossmann-like Domain"/>
    <property type="match status" value="1"/>
</dbReference>
<feature type="domain" description="3-hydroxyacyl-CoA dehydrogenase NAD binding" evidence="5">
    <location>
        <begin position="27"/>
        <end position="202"/>
    </location>
</feature>
<reference evidence="6 7" key="1">
    <citation type="submission" date="2020-08" db="EMBL/GenBank/DDBJ databases">
        <title>Genomic Encyclopedia of Type Strains, Phase IV (KMG-V): Genome sequencing to study the core and pangenomes of soil and plant-associated prokaryotes.</title>
        <authorList>
            <person name="Whitman W."/>
        </authorList>
    </citation>
    <scope>NUCLEOTIDE SEQUENCE [LARGE SCALE GENOMIC DNA]</scope>
    <source>
        <strain evidence="6 7">X5P3</strain>
    </source>
</reference>
<dbReference type="SUPFAM" id="SSF51735">
    <property type="entry name" value="NAD(P)-binding Rossmann-fold domains"/>
    <property type="match status" value="1"/>
</dbReference>
<dbReference type="EMBL" id="JACHIO010000003">
    <property type="protein sequence ID" value="MBB5062627.1"/>
    <property type="molecule type" value="Genomic_DNA"/>
</dbReference>
<dbReference type="SUPFAM" id="SSF48179">
    <property type="entry name" value="6-phosphogluconate dehydrogenase C-terminal domain-like"/>
    <property type="match status" value="1"/>
</dbReference>
<dbReference type="RefSeq" id="WP_184253198.1">
    <property type="nucleotide sequence ID" value="NZ_JACHIO010000003.1"/>
</dbReference>
<evidence type="ECO:0000259" key="4">
    <source>
        <dbReference type="Pfam" id="PF00725"/>
    </source>
</evidence>
<organism evidence="6 7">
    <name type="scientific">Granulicella mallensis</name>
    <dbReference type="NCBI Taxonomy" id="940614"/>
    <lineage>
        <taxon>Bacteria</taxon>
        <taxon>Pseudomonadati</taxon>
        <taxon>Acidobacteriota</taxon>
        <taxon>Terriglobia</taxon>
        <taxon>Terriglobales</taxon>
        <taxon>Acidobacteriaceae</taxon>
        <taxon>Granulicella</taxon>
    </lineage>
</organism>
<dbReference type="Pfam" id="PF02737">
    <property type="entry name" value="3HCDH_N"/>
    <property type="match status" value="1"/>
</dbReference>
<feature type="binding site" evidence="3">
    <location>
        <position position="293"/>
    </location>
    <ligand>
        <name>NAD(+)</name>
        <dbReference type="ChEBI" id="CHEBI:57540"/>
    </ligand>
</feature>
<dbReference type="InterPro" id="IPR036291">
    <property type="entry name" value="NAD(P)-bd_dom_sf"/>
</dbReference>
<dbReference type="InterPro" id="IPR006176">
    <property type="entry name" value="3-OHacyl-CoA_DH_NAD-bd"/>
</dbReference>
<sequence>MKEPVSAFAYAEHESAAGRGEGTFNRVAVIGAGVIGSGVAHLFAQSGHKVLLVDNTRAQLDRATTTIRKNAKLYNLLRKDPQAISPIDYLTVAEDLAGVAEADFVIENITEDWDLKRIVHEELNRVLAPHVPVAANTSAIPITRFGSLYEHPERVLGMHFMNPVPLMPLVEVIRGDRTSAEVLDKGIQLLRQAGRESIIVNDSPGFVTNRVMMLMVNEAMFLVHENVASAQDVDRLFKTCFGHKMGPLETADLIGLDTVLRSLEVIYAELNDSKYRPCPLLRKMVYAGRNGRKSGEGFYPYEL</sequence>
<evidence type="ECO:0000313" key="7">
    <source>
        <dbReference type="Proteomes" id="UP000584867"/>
    </source>
</evidence>
<accession>A0A7W8E8A7</accession>
<evidence type="ECO:0000259" key="5">
    <source>
        <dbReference type="Pfam" id="PF02737"/>
    </source>
</evidence>
<gene>
    <name evidence="6" type="ORF">HDF15_000957</name>
</gene>
<comment type="caution">
    <text evidence="6">The sequence shown here is derived from an EMBL/GenBank/DDBJ whole genome shotgun (WGS) entry which is preliminary data.</text>
</comment>
<dbReference type="InterPro" id="IPR006108">
    <property type="entry name" value="3HC_DH_C"/>
</dbReference>
<evidence type="ECO:0000256" key="3">
    <source>
        <dbReference type="PIRSR" id="PIRSR000105-2"/>
    </source>
</evidence>
<feature type="binding site" evidence="3">
    <location>
        <position position="162"/>
    </location>
    <ligand>
        <name>NAD(+)</name>
        <dbReference type="ChEBI" id="CHEBI:57540"/>
    </ligand>
</feature>
<dbReference type="PIRSF" id="PIRSF000105">
    <property type="entry name" value="HCDH"/>
    <property type="match status" value="1"/>
</dbReference>
<keyword evidence="3" id="KW-0520">NAD</keyword>
<dbReference type="InterPro" id="IPR022694">
    <property type="entry name" value="3-OHacyl-CoA_DH"/>
</dbReference>
<proteinExistence type="predicted"/>
<feature type="binding site" evidence="3">
    <location>
        <position position="138"/>
    </location>
    <ligand>
        <name>NAD(+)</name>
        <dbReference type="ChEBI" id="CHEBI:57540"/>
    </ligand>
</feature>
<dbReference type="EC" id="1.1.1.157" evidence="6"/>
<dbReference type="InterPro" id="IPR013328">
    <property type="entry name" value="6PGD_dom2"/>
</dbReference>
<dbReference type="GO" id="GO:0006631">
    <property type="term" value="P:fatty acid metabolic process"/>
    <property type="evidence" value="ECO:0007669"/>
    <property type="project" value="InterPro"/>
</dbReference>
<dbReference type="AlphaFoldDB" id="A0A7W8E8A7"/>
<dbReference type="InterPro" id="IPR008927">
    <property type="entry name" value="6-PGluconate_DH-like_C_sf"/>
</dbReference>
<evidence type="ECO:0000256" key="1">
    <source>
        <dbReference type="ARBA" id="ARBA00023002"/>
    </source>
</evidence>
<feature type="domain" description="3-hydroxyacyl-CoA dehydrogenase C-terminal" evidence="4">
    <location>
        <begin position="205"/>
        <end position="301"/>
    </location>
</feature>
<feature type="binding site" evidence="3">
    <location>
        <position position="116"/>
    </location>
    <ligand>
        <name>NAD(+)</name>
        <dbReference type="ChEBI" id="CHEBI:57540"/>
    </ligand>
</feature>
<dbReference type="GO" id="GO:0008691">
    <property type="term" value="F:3-hydroxybutyryl-CoA dehydrogenase activity"/>
    <property type="evidence" value="ECO:0007669"/>
    <property type="project" value="UniProtKB-EC"/>
</dbReference>
<dbReference type="Pfam" id="PF00725">
    <property type="entry name" value="3HCDH"/>
    <property type="match status" value="1"/>
</dbReference>
<dbReference type="Gene3D" id="1.10.1040.10">
    <property type="entry name" value="N-(1-d-carboxylethyl)-l-norvaline Dehydrogenase, domain 2"/>
    <property type="match status" value="1"/>
</dbReference>
<dbReference type="PANTHER" id="PTHR48075">
    <property type="entry name" value="3-HYDROXYACYL-COA DEHYDROGENASE FAMILY PROTEIN"/>
    <property type="match status" value="1"/>
</dbReference>